<dbReference type="EMBL" id="JXTC01000054">
    <property type="protein sequence ID" value="PON94077.1"/>
    <property type="molecule type" value="Genomic_DNA"/>
</dbReference>
<dbReference type="AlphaFoldDB" id="A0A2P5F8G9"/>
<organism evidence="2 3">
    <name type="scientific">Trema orientale</name>
    <name type="common">Charcoal tree</name>
    <name type="synonym">Celtis orientalis</name>
    <dbReference type="NCBI Taxonomy" id="63057"/>
    <lineage>
        <taxon>Eukaryota</taxon>
        <taxon>Viridiplantae</taxon>
        <taxon>Streptophyta</taxon>
        <taxon>Embryophyta</taxon>
        <taxon>Tracheophyta</taxon>
        <taxon>Spermatophyta</taxon>
        <taxon>Magnoliopsida</taxon>
        <taxon>eudicotyledons</taxon>
        <taxon>Gunneridae</taxon>
        <taxon>Pentapetalae</taxon>
        <taxon>rosids</taxon>
        <taxon>fabids</taxon>
        <taxon>Rosales</taxon>
        <taxon>Cannabaceae</taxon>
        <taxon>Trema</taxon>
    </lineage>
</organism>
<sequence length="56" mass="5903">SGGSIGGGGGGLGLVGLGRSSDQTTRRLGWPLEEKELFRFKLEDESLALDYEFSVG</sequence>
<feature type="compositionally biased region" description="Gly residues" evidence="1">
    <location>
        <begin position="1"/>
        <end position="16"/>
    </location>
</feature>
<feature type="non-terminal residue" evidence="2">
    <location>
        <position position="1"/>
    </location>
</feature>
<accession>A0A2P5F8G9</accession>
<dbReference type="InParanoid" id="A0A2P5F8G9"/>
<name>A0A2P5F8G9_TREOI</name>
<comment type="caution">
    <text evidence="2">The sequence shown here is derived from an EMBL/GenBank/DDBJ whole genome shotgun (WGS) entry which is preliminary data.</text>
</comment>
<reference evidence="3" key="1">
    <citation type="submission" date="2016-06" db="EMBL/GenBank/DDBJ databases">
        <title>Parallel loss of symbiosis genes in relatives of nitrogen-fixing non-legume Parasponia.</title>
        <authorList>
            <person name="Van Velzen R."/>
            <person name="Holmer R."/>
            <person name="Bu F."/>
            <person name="Rutten L."/>
            <person name="Van Zeijl A."/>
            <person name="Liu W."/>
            <person name="Santuari L."/>
            <person name="Cao Q."/>
            <person name="Sharma T."/>
            <person name="Shen D."/>
            <person name="Roswanjaya Y."/>
            <person name="Wardhani T."/>
            <person name="Kalhor M.S."/>
            <person name="Jansen J."/>
            <person name="Van den Hoogen J."/>
            <person name="Gungor B."/>
            <person name="Hartog M."/>
            <person name="Hontelez J."/>
            <person name="Verver J."/>
            <person name="Yang W.-C."/>
            <person name="Schijlen E."/>
            <person name="Repin R."/>
            <person name="Schilthuizen M."/>
            <person name="Schranz E."/>
            <person name="Heidstra R."/>
            <person name="Miyata K."/>
            <person name="Fedorova E."/>
            <person name="Kohlen W."/>
            <person name="Bisseling T."/>
            <person name="Smit S."/>
            <person name="Geurts R."/>
        </authorList>
    </citation>
    <scope>NUCLEOTIDE SEQUENCE [LARGE SCALE GENOMIC DNA]</scope>
    <source>
        <strain evidence="3">cv. RG33-2</strain>
    </source>
</reference>
<feature type="region of interest" description="Disordered" evidence="1">
    <location>
        <begin position="1"/>
        <end position="24"/>
    </location>
</feature>
<gene>
    <name evidence="2" type="ORF">TorRG33x02_101160</name>
</gene>
<protein>
    <submittedName>
        <fullName evidence="2">Uncharacterized protein</fullName>
    </submittedName>
</protein>
<dbReference type="Proteomes" id="UP000237000">
    <property type="component" value="Unassembled WGS sequence"/>
</dbReference>
<evidence type="ECO:0000313" key="3">
    <source>
        <dbReference type="Proteomes" id="UP000237000"/>
    </source>
</evidence>
<proteinExistence type="predicted"/>
<keyword evidence="3" id="KW-1185">Reference proteome</keyword>
<evidence type="ECO:0000256" key="1">
    <source>
        <dbReference type="SAM" id="MobiDB-lite"/>
    </source>
</evidence>
<evidence type="ECO:0000313" key="2">
    <source>
        <dbReference type="EMBL" id="PON94077.1"/>
    </source>
</evidence>